<dbReference type="InterPro" id="IPR046341">
    <property type="entry name" value="SET_dom_sf"/>
</dbReference>
<dbReference type="Gene3D" id="3.90.1410.10">
    <property type="entry name" value="set domain protein methyltransferase, domain 1"/>
    <property type="match status" value="1"/>
</dbReference>
<accession>A0AA36ICY2</accession>
<evidence type="ECO:0000313" key="2">
    <source>
        <dbReference type="EMBL" id="CAJ1383914.1"/>
    </source>
</evidence>
<dbReference type="Pfam" id="PF00856">
    <property type="entry name" value="SET"/>
    <property type="match status" value="1"/>
</dbReference>
<dbReference type="SMART" id="SM00317">
    <property type="entry name" value="SET"/>
    <property type="match status" value="1"/>
</dbReference>
<dbReference type="GO" id="GO:0016279">
    <property type="term" value="F:protein-lysine N-methyltransferase activity"/>
    <property type="evidence" value="ECO:0007669"/>
    <property type="project" value="TreeGrafter"/>
</dbReference>
<dbReference type="Proteomes" id="UP001178507">
    <property type="component" value="Unassembled WGS sequence"/>
</dbReference>
<name>A0AA36ICY2_9DINO</name>
<feature type="domain" description="SET" evidence="1">
    <location>
        <begin position="3"/>
        <end position="223"/>
    </location>
</feature>
<keyword evidence="3" id="KW-1185">Reference proteome</keyword>
<proteinExistence type="predicted"/>
<comment type="caution">
    <text evidence="2">The sequence shown here is derived from an EMBL/GenBank/DDBJ whole genome shotgun (WGS) entry which is preliminary data.</text>
</comment>
<dbReference type="InterPro" id="IPR050600">
    <property type="entry name" value="SETD3_SETD6_MTase"/>
</dbReference>
<dbReference type="CDD" id="cd10527">
    <property type="entry name" value="SET_LSMT"/>
    <property type="match status" value="1"/>
</dbReference>
<dbReference type="PANTHER" id="PTHR13271">
    <property type="entry name" value="UNCHARACTERIZED PUTATIVE METHYLTRANSFERASE"/>
    <property type="match status" value="1"/>
</dbReference>
<evidence type="ECO:0000259" key="1">
    <source>
        <dbReference type="PROSITE" id="PS50280"/>
    </source>
</evidence>
<protein>
    <recommendedName>
        <fullName evidence="1">SET domain-containing protein</fullName>
    </recommendedName>
</protein>
<sequence length="287" mass="31072">MAADLQVVDFPHGGQQVRGLSSKAAIKKGQEILSVPQPVMLTDEFKLTEPRFKGTKSPLGLYLAELAKDPDAAAGKGNEVLSQWFRSLPTMQEAREAAIPLAAKEEELQPLQGLPRLAQLPQSVSAQRLSLVKDLEHYNHEVAKSGEHAALTFEEALWGAMMVRTRGFSCGEDVSVVAPVADLVNHSHQPNARWTCDSGKNAKLSLIAKEDIKPGEELLINYKAQSNPGAEVYFKIYGFTDGAKPEAWTSSECGKLQAAQLGGAPVLDRAKALVAEKCKLQTLEASM</sequence>
<organism evidence="2 3">
    <name type="scientific">Effrenium voratum</name>
    <dbReference type="NCBI Taxonomy" id="2562239"/>
    <lineage>
        <taxon>Eukaryota</taxon>
        <taxon>Sar</taxon>
        <taxon>Alveolata</taxon>
        <taxon>Dinophyceae</taxon>
        <taxon>Suessiales</taxon>
        <taxon>Symbiodiniaceae</taxon>
        <taxon>Effrenium</taxon>
    </lineage>
</organism>
<dbReference type="InterPro" id="IPR001214">
    <property type="entry name" value="SET_dom"/>
</dbReference>
<dbReference type="SUPFAM" id="SSF82199">
    <property type="entry name" value="SET domain"/>
    <property type="match status" value="1"/>
</dbReference>
<gene>
    <name evidence="2" type="ORF">EVOR1521_LOCUS10900</name>
</gene>
<feature type="non-terminal residue" evidence="2">
    <location>
        <position position="287"/>
    </location>
</feature>
<dbReference type="AlphaFoldDB" id="A0AA36ICY2"/>
<dbReference type="EMBL" id="CAUJNA010001059">
    <property type="protein sequence ID" value="CAJ1383914.1"/>
    <property type="molecule type" value="Genomic_DNA"/>
</dbReference>
<reference evidence="2" key="1">
    <citation type="submission" date="2023-08" db="EMBL/GenBank/DDBJ databases">
        <authorList>
            <person name="Chen Y."/>
            <person name="Shah S."/>
            <person name="Dougan E. K."/>
            <person name="Thang M."/>
            <person name="Chan C."/>
        </authorList>
    </citation>
    <scope>NUCLEOTIDE SEQUENCE</scope>
</reference>
<evidence type="ECO:0000313" key="3">
    <source>
        <dbReference type="Proteomes" id="UP001178507"/>
    </source>
</evidence>
<dbReference type="PROSITE" id="PS50280">
    <property type="entry name" value="SET"/>
    <property type="match status" value="1"/>
</dbReference>